<comment type="caution">
    <text evidence="2">The sequence shown here is derived from an EMBL/GenBank/DDBJ whole genome shotgun (WGS) entry which is preliminary data.</text>
</comment>
<gene>
    <name evidence="2" type="ORF">V6575_01570</name>
</gene>
<dbReference type="CDD" id="cd00093">
    <property type="entry name" value="HTH_XRE"/>
    <property type="match status" value="1"/>
</dbReference>
<keyword evidence="3" id="KW-1185">Reference proteome</keyword>
<name>A0ABU8TF29_9HYPH</name>
<dbReference type="InterPro" id="IPR001387">
    <property type="entry name" value="Cro/C1-type_HTH"/>
</dbReference>
<reference evidence="2 3" key="1">
    <citation type="submission" date="2024-02" db="EMBL/GenBank/DDBJ databases">
        <title>Roseibium algae sp. nov., isolated from marine alga (Grateloupia sp.), showing potential in myo-inositol conversion.</title>
        <authorList>
            <person name="Wang Y."/>
        </authorList>
    </citation>
    <scope>NUCLEOTIDE SEQUENCE [LARGE SCALE GENOMIC DNA]</scope>
    <source>
        <strain evidence="2 3">H3510</strain>
    </source>
</reference>
<dbReference type="Proteomes" id="UP001385499">
    <property type="component" value="Unassembled WGS sequence"/>
</dbReference>
<dbReference type="RefSeq" id="WP_340272242.1">
    <property type="nucleotide sequence ID" value="NZ_JBAKIA010000001.1"/>
</dbReference>
<accession>A0ABU8TF29</accession>
<dbReference type="PROSITE" id="PS50943">
    <property type="entry name" value="HTH_CROC1"/>
    <property type="match status" value="1"/>
</dbReference>
<evidence type="ECO:0000313" key="3">
    <source>
        <dbReference type="Proteomes" id="UP001385499"/>
    </source>
</evidence>
<sequence>MSGPDFTENLRLACTSRRSVSQVCREIGLNRQQFNRYINGETKPSAHNLARIAAYFDVQPSDFQLSPSQFRSCLEKPISLGSEADPLLAGFPGDIGALRKHLGYYQTYHLSLSWPGEVVRSCSRLEEKDQMVHVKTIERIRDKEAEIQQFTKYTGLASCLRNRIFIVERSPGDQPMIAQTILMPFGEHQRNYLKGVSLGVAWRKQNTPYSTPMIWRYAGSNPDMKQLLSRCGVVSPKSSSLPPVVRRFLFEETPNEQISSDPMLIV</sequence>
<dbReference type="Pfam" id="PF13443">
    <property type="entry name" value="HTH_26"/>
    <property type="match status" value="1"/>
</dbReference>
<feature type="domain" description="HTH cro/C1-type" evidence="1">
    <location>
        <begin position="19"/>
        <end position="63"/>
    </location>
</feature>
<proteinExistence type="predicted"/>
<evidence type="ECO:0000259" key="1">
    <source>
        <dbReference type="PROSITE" id="PS50943"/>
    </source>
</evidence>
<evidence type="ECO:0000313" key="2">
    <source>
        <dbReference type="EMBL" id="MEJ8472764.1"/>
    </source>
</evidence>
<protein>
    <submittedName>
        <fullName evidence="2">Helix-turn-helix transcriptional regulator</fullName>
    </submittedName>
</protein>
<dbReference type="Gene3D" id="1.10.260.40">
    <property type="entry name" value="lambda repressor-like DNA-binding domains"/>
    <property type="match status" value="1"/>
</dbReference>
<dbReference type="SMART" id="SM00530">
    <property type="entry name" value="HTH_XRE"/>
    <property type="match status" value="1"/>
</dbReference>
<dbReference type="EMBL" id="JBAKIA010000001">
    <property type="protein sequence ID" value="MEJ8472764.1"/>
    <property type="molecule type" value="Genomic_DNA"/>
</dbReference>
<dbReference type="SUPFAM" id="SSF47413">
    <property type="entry name" value="lambda repressor-like DNA-binding domains"/>
    <property type="match status" value="1"/>
</dbReference>
<organism evidence="2 3">
    <name type="scientific">Roseibium algae</name>
    <dbReference type="NCBI Taxonomy" id="3123038"/>
    <lineage>
        <taxon>Bacteria</taxon>
        <taxon>Pseudomonadati</taxon>
        <taxon>Pseudomonadota</taxon>
        <taxon>Alphaproteobacteria</taxon>
        <taxon>Hyphomicrobiales</taxon>
        <taxon>Stappiaceae</taxon>
        <taxon>Roseibium</taxon>
    </lineage>
</organism>
<dbReference type="InterPro" id="IPR010982">
    <property type="entry name" value="Lambda_DNA-bd_dom_sf"/>
</dbReference>